<reference evidence="2" key="1">
    <citation type="journal article" date="2019" name="Int. J. Syst. Evol. Microbiol.">
        <title>The Global Catalogue of Microorganisms (GCM) 10K type strain sequencing project: providing services to taxonomists for standard genome sequencing and annotation.</title>
        <authorList>
            <consortium name="The Broad Institute Genomics Platform"/>
            <consortium name="The Broad Institute Genome Sequencing Center for Infectious Disease"/>
            <person name="Wu L."/>
            <person name="Ma J."/>
        </authorList>
    </citation>
    <scope>NUCLEOTIDE SEQUENCE [LARGE SCALE GENOMIC DNA]</scope>
    <source>
        <strain evidence="2">CGMCC 1.10188</strain>
    </source>
</reference>
<dbReference type="Gene3D" id="3.60.20.10">
    <property type="entry name" value="Glutamine Phosphoribosylpyrophosphate, subunit 1, domain 1"/>
    <property type="match status" value="1"/>
</dbReference>
<dbReference type="SUPFAM" id="SSF56235">
    <property type="entry name" value="N-terminal nucleophile aminohydrolases (Ntn hydrolases)"/>
    <property type="match status" value="1"/>
</dbReference>
<organism evidence="1 2">
    <name type="scientific">Tistrella bauzanensis</name>
    <dbReference type="NCBI Taxonomy" id="657419"/>
    <lineage>
        <taxon>Bacteria</taxon>
        <taxon>Pseudomonadati</taxon>
        <taxon>Pseudomonadota</taxon>
        <taxon>Alphaproteobacteria</taxon>
        <taxon>Geminicoccales</taxon>
        <taxon>Geminicoccaceae</taxon>
        <taxon>Tistrella</taxon>
    </lineage>
</organism>
<evidence type="ECO:0000313" key="1">
    <source>
        <dbReference type="EMBL" id="GGB41667.1"/>
    </source>
</evidence>
<keyword evidence="2" id="KW-1185">Reference proteome</keyword>
<evidence type="ECO:0000313" key="2">
    <source>
        <dbReference type="Proteomes" id="UP000603352"/>
    </source>
</evidence>
<comment type="caution">
    <text evidence="1">The sequence shown here is derived from an EMBL/GenBank/DDBJ whole genome shotgun (WGS) entry which is preliminary data.</text>
</comment>
<dbReference type="EMBL" id="BMDZ01000025">
    <property type="protein sequence ID" value="GGB41667.1"/>
    <property type="molecule type" value="Genomic_DNA"/>
</dbReference>
<dbReference type="Proteomes" id="UP000603352">
    <property type="component" value="Unassembled WGS sequence"/>
</dbReference>
<name>A0ABQ1IJ67_9PROT</name>
<gene>
    <name evidence="1" type="ORF">GCM10011505_23880</name>
</gene>
<sequence length="626" mass="63653">MSALIGILNGKPVGDRLHSALDQLDPTRTTRRDTRMLATREAAAGLAAIGPAAAGVPGMRPPLIAPPGPAQTGGMPSEGTAGGGAATGACLPPDARLLRLGAATLGVVGPAAALAGLGFGCGNIARRRRPEPGSALNRLLRDIEDNVGPDLALRRLLDRVGGDMSFTLLMDDDPRRMFVARGASGLTLAAGDHTGFIASDDRLLTGTLQSAVILRPGDIATLSTDRVRVLDDCGRIITRRLTPAAAPTNVPPMPRPGETMTQTDLARLGEAVRLGAGLVSPVRAPLPAAVGAGIHGRVAISAAAALMPAVSVAADIWRLCYGIDVLVRPLADGARPYLPIDMAILVPEAGEAVDARAMPHLLRQGGARSVAVLDLSASGQIHETIGADACWQLSLPAEHGVAPTLSALGLIAGLVAIGARMAALGNGAPGRPLPTVEDPGVSPRTMVRMLHAAADRIDTAGLMAVLEQASAGASATHVTATHVTAGDRASANAAANPIREAADAMAASGRRRVDLMLDQPLTGHRDAPGLTELACTLFAEIAHVICLPAQTRDPFGGPIAPTPSAPVLTPFPEIPTDVLLAGGGTAMLATEILVAAAAAMRTAYDFARASGAPLGRPRCLNGLRGG</sequence>
<protein>
    <submittedName>
        <fullName evidence="1">Uncharacterized protein</fullName>
    </submittedName>
</protein>
<dbReference type="RefSeq" id="WP_188578087.1">
    <property type="nucleotide sequence ID" value="NZ_BMDZ01000025.1"/>
</dbReference>
<accession>A0ABQ1IJ67</accession>
<dbReference type="InterPro" id="IPR029055">
    <property type="entry name" value="Ntn_hydrolases_N"/>
</dbReference>
<proteinExistence type="predicted"/>